<dbReference type="GO" id="GO:0006171">
    <property type="term" value="P:cAMP biosynthetic process"/>
    <property type="evidence" value="ECO:0007669"/>
    <property type="project" value="TreeGrafter"/>
</dbReference>
<dbReference type="Gene3D" id="3.30.70.1230">
    <property type="entry name" value="Nucleotide cyclase"/>
    <property type="match status" value="1"/>
</dbReference>
<dbReference type="EMBL" id="CP038799">
    <property type="protein sequence ID" value="QIV81706.1"/>
    <property type="molecule type" value="Genomic_DNA"/>
</dbReference>
<dbReference type="Pfam" id="PF04945">
    <property type="entry name" value="YHS"/>
    <property type="match status" value="1"/>
</dbReference>
<protein>
    <submittedName>
        <fullName evidence="4">YHS domain-containing protein</fullName>
    </submittedName>
</protein>
<dbReference type="PROSITE" id="PS50125">
    <property type="entry name" value="GUANYLATE_CYCLASE_2"/>
    <property type="match status" value="1"/>
</dbReference>
<evidence type="ECO:0000259" key="3">
    <source>
        <dbReference type="PROSITE" id="PS50125"/>
    </source>
</evidence>
<dbReference type="KEGG" id="mfre:EXE63_12970"/>
<dbReference type="AlphaFoldDB" id="A0A6H0S3H6"/>
<evidence type="ECO:0000256" key="2">
    <source>
        <dbReference type="SAM" id="MobiDB-lite"/>
    </source>
</evidence>
<dbReference type="Proteomes" id="UP000501849">
    <property type="component" value="Chromosome"/>
</dbReference>
<dbReference type="InterPro" id="IPR050697">
    <property type="entry name" value="Adenylyl/Guanylyl_Cyclase_3/4"/>
</dbReference>
<dbReference type="InterPro" id="IPR029787">
    <property type="entry name" value="Nucleotide_cyclase"/>
</dbReference>
<organism evidence="4 5">
    <name type="scientific">Mycolicibacterium frederiksbergense</name>
    <dbReference type="NCBI Taxonomy" id="117567"/>
    <lineage>
        <taxon>Bacteria</taxon>
        <taxon>Bacillati</taxon>
        <taxon>Actinomycetota</taxon>
        <taxon>Actinomycetes</taxon>
        <taxon>Mycobacteriales</taxon>
        <taxon>Mycobacteriaceae</taxon>
        <taxon>Mycolicibacterium</taxon>
    </lineage>
</organism>
<dbReference type="PANTHER" id="PTHR43081">
    <property type="entry name" value="ADENYLATE CYCLASE, TERMINAL-DIFFERENTIATION SPECIFIC-RELATED"/>
    <property type="match status" value="1"/>
</dbReference>
<keyword evidence="5" id="KW-1185">Reference proteome</keyword>
<feature type="domain" description="Guanylate cyclase" evidence="3">
    <location>
        <begin position="16"/>
        <end position="124"/>
    </location>
</feature>
<name>A0A6H0S3H6_9MYCO</name>
<dbReference type="CDD" id="cd07302">
    <property type="entry name" value="CHD"/>
    <property type="match status" value="1"/>
</dbReference>
<dbReference type="SUPFAM" id="SSF55073">
    <property type="entry name" value="Nucleotide cyclase"/>
    <property type="match status" value="1"/>
</dbReference>
<feature type="compositionally biased region" description="Basic residues" evidence="2">
    <location>
        <begin position="233"/>
        <end position="243"/>
    </location>
</feature>
<dbReference type="GO" id="GO:0035556">
    <property type="term" value="P:intracellular signal transduction"/>
    <property type="evidence" value="ECO:0007669"/>
    <property type="project" value="InterPro"/>
</dbReference>
<feature type="region of interest" description="Disordered" evidence="2">
    <location>
        <begin position="217"/>
        <end position="263"/>
    </location>
</feature>
<dbReference type="GO" id="GO:0004016">
    <property type="term" value="F:adenylate cyclase activity"/>
    <property type="evidence" value="ECO:0007669"/>
    <property type="project" value="UniProtKB-ARBA"/>
</dbReference>
<reference evidence="4 5" key="1">
    <citation type="submission" date="2019-04" db="EMBL/GenBank/DDBJ databases">
        <title>Draft, Whole-Genome Sequence of the Anthracene-degrading Mycobacterium frederiksbergense LB501T, Isolated from a Polycyclic Aromatic Hydrocarbon (PAH)-Contaminated Soil.</title>
        <authorList>
            <person name="Augelletti F."/>
        </authorList>
    </citation>
    <scope>NUCLEOTIDE SEQUENCE [LARGE SCALE GENOMIC DNA]</scope>
    <source>
        <strain evidence="4 5">LB 501T</strain>
    </source>
</reference>
<dbReference type="Pfam" id="PF00211">
    <property type="entry name" value="Guanylate_cyc"/>
    <property type="match status" value="1"/>
</dbReference>
<comment type="similarity">
    <text evidence="1">Belongs to the adenylyl cyclase class-3 family.</text>
</comment>
<accession>A0A6H0S3H6</accession>
<dbReference type="InterPro" id="IPR001054">
    <property type="entry name" value="A/G_cyclase"/>
</dbReference>
<gene>
    <name evidence="4" type="ORF">EXE63_12970</name>
</gene>
<evidence type="ECO:0000313" key="4">
    <source>
        <dbReference type="EMBL" id="QIV81706.1"/>
    </source>
</evidence>
<feature type="compositionally biased region" description="Basic residues" evidence="2">
    <location>
        <begin position="252"/>
        <end position="263"/>
    </location>
</feature>
<evidence type="ECO:0000313" key="5">
    <source>
        <dbReference type="Proteomes" id="UP000501849"/>
    </source>
</evidence>
<dbReference type="InterPro" id="IPR007029">
    <property type="entry name" value="YHS_dom"/>
</dbReference>
<proteinExistence type="inferred from homology"/>
<sequence length="263" mass="28542">MSSVASDFEHTDVHTVVTFVDMSGFTAYTEVHGDHRAAGLAGNFAEMSEAVLGPDDELIKTIGDAVMVTSPDAPAAVAFLQRLTDASRRIDGFPLLRAGFGVGSVIKRHGDIFGATVNTAARLAAIAEPGQIVMDHAAAKELRSSGGVESTSLGPLRLRNITSPVEVFVLDMGASHQDHVDPICRMHVGALTAELTISRGGVSYRFCSTTCLRQFQERSRPPEPVRSANPERRHSRCMYRRSSSRPPDLHYRNCRRTTGRPRG</sequence>
<dbReference type="PANTHER" id="PTHR43081:SF19">
    <property type="entry name" value="PH-SENSITIVE ADENYLATE CYCLASE RV1264"/>
    <property type="match status" value="1"/>
</dbReference>
<evidence type="ECO:0000256" key="1">
    <source>
        <dbReference type="ARBA" id="ARBA00005381"/>
    </source>
</evidence>